<feature type="region of interest" description="Disordered" evidence="7">
    <location>
        <begin position="193"/>
        <end position="399"/>
    </location>
</feature>
<gene>
    <name evidence="10" type="ORF">CGZ92_03800</name>
</gene>
<feature type="compositionally biased region" description="Low complexity" evidence="7">
    <location>
        <begin position="287"/>
        <end position="308"/>
    </location>
</feature>
<dbReference type="RefSeq" id="WP_094450053.1">
    <property type="nucleotide sequence ID" value="NZ_NMVI01000011.1"/>
</dbReference>
<evidence type="ECO:0000256" key="1">
    <source>
        <dbReference type="ARBA" id="ARBA00004651"/>
    </source>
</evidence>
<feature type="transmembrane region" description="Helical" evidence="8">
    <location>
        <begin position="29"/>
        <end position="49"/>
    </location>
</feature>
<evidence type="ECO:0000256" key="4">
    <source>
        <dbReference type="ARBA" id="ARBA00022692"/>
    </source>
</evidence>
<keyword evidence="3" id="KW-0597">Phosphoprotein</keyword>
<dbReference type="PANTHER" id="PTHR36115">
    <property type="entry name" value="PROLINE-RICH ANTIGEN HOMOLOG-RELATED"/>
    <property type="match status" value="1"/>
</dbReference>
<feature type="compositionally biased region" description="Low complexity" evidence="7">
    <location>
        <begin position="240"/>
        <end position="271"/>
    </location>
</feature>
<evidence type="ECO:0000256" key="2">
    <source>
        <dbReference type="ARBA" id="ARBA00022475"/>
    </source>
</evidence>
<keyword evidence="2" id="KW-1003">Cell membrane</keyword>
<comment type="subcellular location">
    <subcellularLocation>
        <location evidence="1">Cell membrane</location>
        <topology evidence="1">Multi-pass membrane protein</topology>
    </subcellularLocation>
</comment>
<dbReference type="Pfam" id="PF00498">
    <property type="entry name" value="FHA"/>
    <property type="match status" value="1"/>
</dbReference>
<keyword evidence="6 8" id="KW-0472">Membrane</keyword>
<evidence type="ECO:0000256" key="6">
    <source>
        <dbReference type="ARBA" id="ARBA00023136"/>
    </source>
</evidence>
<dbReference type="InterPro" id="IPR008984">
    <property type="entry name" value="SMAD_FHA_dom_sf"/>
</dbReference>
<name>A0A255EBA2_9ACTN</name>
<evidence type="ECO:0000256" key="7">
    <source>
        <dbReference type="SAM" id="MobiDB-lite"/>
    </source>
</evidence>
<dbReference type="PANTHER" id="PTHR36115:SF6">
    <property type="entry name" value="PROLINE-RICH ANTIGEN HOMOLOG"/>
    <property type="match status" value="1"/>
</dbReference>
<dbReference type="InterPro" id="IPR000253">
    <property type="entry name" value="FHA_dom"/>
</dbReference>
<proteinExistence type="predicted"/>
<feature type="transmembrane region" description="Helical" evidence="8">
    <location>
        <begin position="58"/>
        <end position="81"/>
    </location>
</feature>
<protein>
    <recommendedName>
        <fullName evidence="9">FHA domain-containing protein</fullName>
    </recommendedName>
</protein>
<feature type="compositionally biased region" description="Acidic residues" evidence="7">
    <location>
        <begin position="379"/>
        <end position="388"/>
    </location>
</feature>
<dbReference type="GO" id="GO:0005886">
    <property type="term" value="C:plasma membrane"/>
    <property type="evidence" value="ECO:0007669"/>
    <property type="project" value="UniProtKB-SubCell"/>
</dbReference>
<evidence type="ECO:0000256" key="5">
    <source>
        <dbReference type="ARBA" id="ARBA00022989"/>
    </source>
</evidence>
<comment type="caution">
    <text evidence="10">The sequence shown here is derived from an EMBL/GenBank/DDBJ whole genome shotgun (WGS) entry which is preliminary data.</text>
</comment>
<evidence type="ECO:0000256" key="8">
    <source>
        <dbReference type="SAM" id="Phobius"/>
    </source>
</evidence>
<evidence type="ECO:0000313" key="10">
    <source>
        <dbReference type="EMBL" id="OYN88838.1"/>
    </source>
</evidence>
<dbReference type="SUPFAM" id="SSF49879">
    <property type="entry name" value="SMAD/FHA domain"/>
    <property type="match status" value="1"/>
</dbReference>
<dbReference type="PROSITE" id="PS50006">
    <property type="entry name" value="FHA_DOMAIN"/>
    <property type="match status" value="1"/>
</dbReference>
<organism evidence="10 11">
    <name type="scientific">Parenemella sanctibonifatiensis</name>
    <dbReference type="NCBI Taxonomy" id="2016505"/>
    <lineage>
        <taxon>Bacteria</taxon>
        <taxon>Bacillati</taxon>
        <taxon>Actinomycetota</taxon>
        <taxon>Actinomycetes</taxon>
        <taxon>Propionibacteriales</taxon>
        <taxon>Propionibacteriaceae</taxon>
        <taxon>Parenemella</taxon>
    </lineage>
</organism>
<dbReference type="CDD" id="cd00060">
    <property type="entry name" value="FHA"/>
    <property type="match status" value="1"/>
</dbReference>
<dbReference type="Gene3D" id="2.60.200.20">
    <property type="match status" value="1"/>
</dbReference>
<evidence type="ECO:0000313" key="11">
    <source>
        <dbReference type="Proteomes" id="UP000216533"/>
    </source>
</evidence>
<dbReference type="AlphaFoldDB" id="A0A255EBA2"/>
<reference evidence="10 11" key="1">
    <citation type="submission" date="2017-07" db="EMBL/GenBank/DDBJ databases">
        <title>Draft whole genome sequences of clinical Proprionibacteriaceae strains.</title>
        <authorList>
            <person name="Bernier A.-M."/>
            <person name="Bernard K."/>
            <person name="Domingo M.-C."/>
        </authorList>
    </citation>
    <scope>NUCLEOTIDE SEQUENCE [LARGE SCALE GENOMIC DNA]</scope>
    <source>
        <strain evidence="10 11">NML 160184</strain>
    </source>
</reference>
<feature type="compositionally biased region" description="Polar residues" evidence="7">
    <location>
        <begin position="227"/>
        <end position="238"/>
    </location>
</feature>
<dbReference type="Pfam" id="PF06271">
    <property type="entry name" value="RDD"/>
    <property type="match status" value="1"/>
</dbReference>
<dbReference type="InterPro" id="IPR010432">
    <property type="entry name" value="RDD"/>
</dbReference>
<keyword evidence="4 8" id="KW-0812">Transmembrane</keyword>
<evidence type="ECO:0000259" key="9">
    <source>
        <dbReference type="PROSITE" id="PS50006"/>
    </source>
</evidence>
<sequence length="515" mass="53453">MSGTGAKDRPAGAAVLPAGVELGPLGSRLLAAIVDGLPAAILSAAYWGIMSAVDDSNVVMVASIGLAILLLAWSVLVWWSIAVRSASPGMRLMRLQIVGLKDGRAIGWGRAFLRYLVYAALSATVIGWVLLIIFMITHVRHQGWHDRCVDAVVIKERVLIRNTSTGIASVHRPAGASSSSTVGLPQRMRNRQTFTGDAAPGSGGQGVPAQAGPQDSVPWGNQGGSGDQQQAWGQQGNATGAGDQQPGWGQPQQGWGQQGQQPQPGQPAWGGQQAGPGGWGEEPASYGQNFQQQDPGQQGFGPQAQRQQAMEHAEQQQQQSAAQPPMGHASGPISAVPGIGAPPTAGPQSHADEVAPAQGEPNYVGSKPSPQTDRVEAEPAPEGEDEDGTTLASRSMISSARSPKEGWAVLINGQSTPVNGLVLVGRNPKPPAGDEGAELIKVDSKKVSKTHLAVGVDQRGLWIMDRGSTNGTAIRTTSGALEPCAAGELVRVRAGQTIAVGDVQLEIRRAPAPKA</sequence>
<dbReference type="Proteomes" id="UP000216533">
    <property type="component" value="Unassembled WGS sequence"/>
</dbReference>
<accession>A0A255EBA2</accession>
<feature type="compositionally biased region" description="Polar residues" evidence="7">
    <location>
        <begin position="390"/>
        <end position="399"/>
    </location>
</feature>
<dbReference type="EMBL" id="NMVI01000011">
    <property type="protein sequence ID" value="OYN88838.1"/>
    <property type="molecule type" value="Genomic_DNA"/>
</dbReference>
<evidence type="ECO:0000256" key="3">
    <source>
        <dbReference type="ARBA" id="ARBA00022553"/>
    </source>
</evidence>
<keyword evidence="5 8" id="KW-1133">Transmembrane helix</keyword>
<dbReference type="InterPro" id="IPR051791">
    <property type="entry name" value="Pra-immunoreactive"/>
</dbReference>
<feature type="domain" description="FHA" evidence="9">
    <location>
        <begin position="422"/>
        <end position="474"/>
    </location>
</feature>
<feature type="transmembrane region" description="Helical" evidence="8">
    <location>
        <begin position="115"/>
        <end position="137"/>
    </location>
</feature>